<dbReference type="SUPFAM" id="SSF52540">
    <property type="entry name" value="P-loop containing nucleoside triphosphate hydrolases"/>
    <property type="match status" value="1"/>
</dbReference>
<accession>A0A8H9J1H6</accession>
<dbReference type="Pfam" id="PF00196">
    <property type="entry name" value="GerE"/>
    <property type="match status" value="1"/>
</dbReference>
<dbReference type="PROSITE" id="PS50043">
    <property type="entry name" value="HTH_LUXR_2"/>
    <property type="match status" value="1"/>
</dbReference>
<dbReference type="InterPro" id="IPR036388">
    <property type="entry name" value="WH-like_DNA-bd_sf"/>
</dbReference>
<reference evidence="5" key="2">
    <citation type="submission" date="2020-09" db="EMBL/GenBank/DDBJ databases">
        <authorList>
            <person name="Sun Q."/>
            <person name="Zhou Y."/>
        </authorList>
    </citation>
    <scope>NUCLEOTIDE SEQUENCE</scope>
    <source>
        <strain evidence="5">CGMCC 4.7679</strain>
    </source>
</reference>
<gene>
    <name evidence="5" type="ORF">GCM10017566_37460</name>
</gene>
<dbReference type="InterPro" id="IPR016032">
    <property type="entry name" value="Sig_transdc_resp-reg_C-effctor"/>
</dbReference>
<dbReference type="Gene3D" id="1.10.10.10">
    <property type="entry name" value="Winged helix-like DNA-binding domain superfamily/Winged helix DNA-binding domain"/>
    <property type="match status" value="1"/>
</dbReference>
<comment type="caution">
    <text evidence="5">The sequence shown here is derived from an EMBL/GenBank/DDBJ whole genome shotgun (WGS) entry which is preliminary data.</text>
</comment>
<dbReference type="CDD" id="cd06170">
    <property type="entry name" value="LuxR_C_like"/>
    <property type="match status" value="1"/>
</dbReference>
<organism evidence="5 6">
    <name type="scientific">Amycolatopsis bartoniae</name>
    <dbReference type="NCBI Taxonomy" id="941986"/>
    <lineage>
        <taxon>Bacteria</taxon>
        <taxon>Bacillati</taxon>
        <taxon>Actinomycetota</taxon>
        <taxon>Actinomycetes</taxon>
        <taxon>Pseudonocardiales</taxon>
        <taxon>Pseudonocardiaceae</taxon>
        <taxon>Amycolatopsis</taxon>
    </lineage>
</organism>
<evidence type="ECO:0000256" key="2">
    <source>
        <dbReference type="ARBA" id="ARBA00023125"/>
    </source>
</evidence>
<keyword evidence="2" id="KW-0238">DNA-binding</keyword>
<evidence type="ECO:0000313" key="6">
    <source>
        <dbReference type="Proteomes" id="UP000658656"/>
    </source>
</evidence>
<sequence length="873" mass="93409">MSGTGLHGRDSALAALSGLLARARGKTGGTLEVRGEPGLGRTALLDAAARAADDFRVLRLRGSAGEKALPGAGLLQLSEALGTACDSADTDFARYQNFTRALAEAARERPVLCCVDDVDQLDPLSWQGISFCARRADGHAIAFLLAGGPPSTGDFPVVPLHPLGAEASRRLLDDLVPDGLPPDLAEELVALASGNPLALTELADALTPGQLAGTAPPPVALPAESRLRQRFRCRYDRLSPAAQGLVRLVVAAGRVRSGILADELRALDEVTGSRLVHEDGDVIAVAGQLTRSCLIAEMSWADRYAAHEKLAKLLDDGQHPLEVLAHRAAIAPRPDTTLADELAEAASRARQASDYEAASGAYRQAADLTAEPRDRALRLLSAARDSWLAGQAQHSRVLLRRLRPLTCDRTIRGLAALLAGEIELRDGAPAAGHRSLLEAADDLGSADPSLAVTALMRAGEATFAAGNLHGFFTTAERAHALLRPSEPLLHLMTDHFSGLEAVLRGEHERAREPLRRVVTAAANVPGCAPKAWAALAALVLGDDQRAQELAAQAVAAATGDGSGVLAPWALDFLAHAALRLDHYASAASAAVDGLRLAQAAGQHNCVVHHLAMLALLAARLGDRETALLRLANVTEDARDLAGPKALNAWARACLELTEDRPADALERLRAVAPNPFVRIMATPQVVEAAVRCGERAAATEALERFDEWACSTGSPAQLALSQRCQALLAAGEEADEHFREALRLHRRADRPFELARTELFYGERLRRHRKPRNARKYLRSAWQTFQRYEATYWADRARAELRAAGEAVELPAPAGLDLTPQQAQISKLVAAGATNREIAAQLFLSPRTVEHHLRNIFAKLGIRSRVELTTLFR</sequence>
<name>A0A8H9J1H6_9PSEU</name>
<dbReference type="EMBL" id="BNAV01000005">
    <property type="protein sequence ID" value="GHF60663.1"/>
    <property type="molecule type" value="Genomic_DNA"/>
</dbReference>
<dbReference type="GO" id="GO:0006355">
    <property type="term" value="P:regulation of DNA-templated transcription"/>
    <property type="evidence" value="ECO:0007669"/>
    <property type="project" value="InterPro"/>
</dbReference>
<evidence type="ECO:0000313" key="5">
    <source>
        <dbReference type="EMBL" id="GHF60663.1"/>
    </source>
</evidence>
<evidence type="ECO:0000259" key="4">
    <source>
        <dbReference type="PROSITE" id="PS50043"/>
    </source>
</evidence>
<dbReference type="PRINTS" id="PR00038">
    <property type="entry name" value="HTHLUXR"/>
</dbReference>
<dbReference type="InterPro" id="IPR000792">
    <property type="entry name" value="Tscrpt_reg_LuxR_C"/>
</dbReference>
<dbReference type="GO" id="GO:0003677">
    <property type="term" value="F:DNA binding"/>
    <property type="evidence" value="ECO:0007669"/>
    <property type="project" value="UniProtKB-KW"/>
</dbReference>
<dbReference type="PROSITE" id="PS00622">
    <property type="entry name" value="HTH_LUXR_1"/>
    <property type="match status" value="1"/>
</dbReference>
<dbReference type="PANTHER" id="PTHR44688:SF16">
    <property type="entry name" value="DNA-BINDING TRANSCRIPTIONAL ACTIVATOR DEVR_DOSR"/>
    <property type="match status" value="1"/>
</dbReference>
<keyword evidence="1" id="KW-0805">Transcription regulation</keyword>
<dbReference type="InterPro" id="IPR041664">
    <property type="entry name" value="AAA_16"/>
</dbReference>
<dbReference type="SUPFAM" id="SSF46894">
    <property type="entry name" value="C-terminal effector domain of the bipartite response regulators"/>
    <property type="match status" value="1"/>
</dbReference>
<dbReference type="SMART" id="SM00421">
    <property type="entry name" value="HTH_LUXR"/>
    <property type="match status" value="1"/>
</dbReference>
<dbReference type="Pfam" id="PF13191">
    <property type="entry name" value="AAA_16"/>
    <property type="match status" value="1"/>
</dbReference>
<proteinExistence type="predicted"/>
<keyword evidence="6" id="KW-1185">Reference proteome</keyword>
<dbReference type="PANTHER" id="PTHR44688">
    <property type="entry name" value="DNA-BINDING TRANSCRIPTIONAL ACTIVATOR DEVR_DOSR"/>
    <property type="match status" value="1"/>
</dbReference>
<feature type="domain" description="HTH luxR-type" evidence="4">
    <location>
        <begin position="811"/>
        <end position="873"/>
    </location>
</feature>
<dbReference type="AlphaFoldDB" id="A0A8H9J1H6"/>
<dbReference type="InterPro" id="IPR027417">
    <property type="entry name" value="P-loop_NTPase"/>
</dbReference>
<dbReference type="Proteomes" id="UP000658656">
    <property type="component" value="Unassembled WGS sequence"/>
</dbReference>
<keyword evidence="3" id="KW-0804">Transcription</keyword>
<protein>
    <submittedName>
        <fullName evidence="5">Helix-turn-helix transcriptional regulator</fullName>
    </submittedName>
</protein>
<evidence type="ECO:0000256" key="3">
    <source>
        <dbReference type="ARBA" id="ARBA00023163"/>
    </source>
</evidence>
<evidence type="ECO:0000256" key="1">
    <source>
        <dbReference type="ARBA" id="ARBA00023015"/>
    </source>
</evidence>
<reference evidence="5" key="1">
    <citation type="journal article" date="2014" name="Int. J. Syst. Evol. Microbiol.">
        <title>Complete genome sequence of Corynebacterium casei LMG S-19264T (=DSM 44701T), isolated from a smear-ripened cheese.</title>
        <authorList>
            <consortium name="US DOE Joint Genome Institute (JGI-PGF)"/>
            <person name="Walter F."/>
            <person name="Albersmeier A."/>
            <person name="Kalinowski J."/>
            <person name="Ruckert C."/>
        </authorList>
    </citation>
    <scope>NUCLEOTIDE SEQUENCE</scope>
    <source>
        <strain evidence="5">CGMCC 4.7679</strain>
    </source>
</reference>